<accession>A0A6C0J643</accession>
<proteinExistence type="predicted"/>
<reference evidence="2" key="1">
    <citation type="journal article" date="2020" name="Nature">
        <title>Giant virus diversity and host interactions through global metagenomics.</title>
        <authorList>
            <person name="Schulz F."/>
            <person name="Roux S."/>
            <person name="Paez-Espino D."/>
            <person name="Jungbluth S."/>
            <person name="Walsh D.A."/>
            <person name="Denef V.J."/>
            <person name="McMahon K.D."/>
            <person name="Konstantinidis K.T."/>
            <person name="Eloe-Fadrosh E.A."/>
            <person name="Kyrpides N.C."/>
            <person name="Woyke T."/>
        </authorList>
    </citation>
    <scope>NUCLEOTIDE SEQUENCE</scope>
    <source>
        <strain evidence="2">GVMAG-M-3300025860-12</strain>
    </source>
</reference>
<dbReference type="InterPro" id="IPR036249">
    <property type="entry name" value="Thioredoxin-like_sf"/>
</dbReference>
<dbReference type="EMBL" id="MN740323">
    <property type="protein sequence ID" value="QHU00087.1"/>
    <property type="molecule type" value="Genomic_DNA"/>
</dbReference>
<keyword evidence="1" id="KW-0812">Transmembrane</keyword>
<organism evidence="2">
    <name type="scientific">viral metagenome</name>
    <dbReference type="NCBI Taxonomy" id="1070528"/>
    <lineage>
        <taxon>unclassified sequences</taxon>
        <taxon>metagenomes</taxon>
        <taxon>organismal metagenomes</taxon>
    </lineage>
</organism>
<protein>
    <recommendedName>
        <fullName evidence="3">Thioredoxin domain-containing protein</fullName>
    </recommendedName>
</protein>
<sequence length="163" mass="18981">MNINSFLRIEILIVVILIIVSIVGYFVFKKYKDKLTNSVEKLDNQLNITNTSKIEETLDNSNKKIIQYYGGHHCPHSNKDSNMYKLINENLNKKYDDILVQVYWGSDPTHSQLFQKNNVQYVPTILNSKNQVVKIGLDENVDRTGKTPEDLENLLFENIYKQL</sequence>
<dbReference type="SUPFAM" id="SSF52833">
    <property type="entry name" value="Thioredoxin-like"/>
    <property type="match status" value="1"/>
</dbReference>
<evidence type="ECO:0000313" key="2">
    <source>
        <dbReference type="EMBL" id="QHU00087.1"/>
    </source>
</evidence>
<feature type="transmembrane region" description="Helical" evidence="1">
    <location>
        <begin position="6"/>
        <end position="28"/>
    </location>
</feature>
<dbReference type="Gene3D" id="3.40.30.10">
    <property type="entry name" value="Glutaredoxin"/>
    <property type="match status" value="1"/>
</dbReference>
<evidence type="ECO:0008006" key="3">
    <source>
        <dbReference type="Google" id="ProtNLM"/>
    </source>
</evidence>
<keyword evidence="1" id="KW-0472">Membrane</keyword>
<name>A0A6C0J643_9ZZZZ</name>
<evidence type="ECO:0000256" key="1">
    <source>
        <dbReference type="SAM" id="Phobius"/>
    </source>
</evidence>
<keyword evidence="1" id="KW-1133">Transmembrane helix</keyword>
<dbReference type="AlphaFoldDB" id="A0A6C0J643"/>